<evidence type="ECO:0000256" key="1">
    <source>
        <dbReference type="SAM" id="SignalP"/>
    </source>
</evidence>
<accession>A0ABW1YR90</accession>
<name>A0ABW1YR90_9GAMM</name>
<feature type="chain" id="PRO_5046596617" evidence="1">
    <location>
        <begin position="23"/>
        <end position="413"/>
    </location>
</feature>
<comment type="caution">
    <text evidence="2">The sequence shown here is derived from an EMBL/GenBank/DDBJ whole genome shotgun (WGS) entry which is preliminary data.</text>
</comment>
<keyword evidence="1" id="KW-0732">Signal</keyword>
<dbReference type="Proteomes" id="UP001596425">
    <property type="component" value="Unassembled WGS sequence"/>
</dbReference>
<proteinExistence type="predicted"/>
<dbReference type="InterPro" id="IPR045748">
    <property type="entry name" value="DcaP"/>
</dbReference>
<dbReference type="RefSeq" id="WP_193193423.1">
    <property type="nucleotide sequence ID" value="NZ_JBHSVR010000001.1"/>
</dbReference>
<dbReference type="SUPFAM" id="SSF56935">
    <property type="entry name" value="Porins"/>
    <property type="match status" value="1"/>
</dbReference>
<dbReference type="Pfam" id="PF19577">
    <property type="entry name" value="DcaP"/>
    <property type="match status" value="1"/>
</dbReference>
<gene>
    <name evidence="2" type="ORF">ACFQBM_18530</name>
</gene>
<protein>
    <submittedName>
        <fullName evidence="2">DcaP family trimeric outer membrane transporter</fullName>
    </submittedName>
</protein>
<dbReference type="EMBL" id="JBHSVR010000001">
    <property type="protein sequence ID" value="MFC6635281.1"/>
    <property type="molecule type" value="Genomic_DNA"/>
</dbReference>
<feature type="signal peptide" evidence="1">
    <location>
        <begin position="1"/>
        <end position="22"/>
    </location>
</feature>
<evidence type="ECO:0000313" key="2">
    <source>
        <dbReference type="EMBL" id="MFC6635281.1"/>
    </source>
</evidence>
<keyword evidence="3" id="KW-1185">Reference proteome</keyword>
<sequence>MVSKARQFAVIPVLAYALQATASSIAEDTEPHVSYPGLAEAIADADTDWPGSIPLLGSHTRIRISGFAELNAIHDTDAIGTPGEFVTSAIVTRDATAAEGANGETNFSVQPSRLAFETRTPWHNRRIRTFISMDAFGSSSSASPDLRLRHAYGEASNILFGGNLLIGQDWSTYTNLLSVPNTLDFEGPNAVFRTRHPLLRWTRMLCPEVTLKLAAEAPDERVFEDADSVSRWPDVAVVLNSQSEHFNLQGSILARDLRASGDPDSTVSDFGWAASFAGRVHMRGNLKQDFATFSVTGGDGFGGVLNDGPPDAIYDVENNELEAIETLAWLVGYQHWWSPRLYSVVSYGNVWQDNLDIQLPDAFRETQYSSANLVWTPFPQWLLGIEFLYGTREDKDGDTGTDFRTQISSRFSF</sequence>
<reference evidence="3" key="1">
    <citation type="journal article" date="2019" name="Int. J. Syst. Evol. Microbiol.">
        <title>The Global Catalogue of Microorganisms (GCM) 10K type strain sequencing project: providing services to taxonomists for standard genome sequencing and annotation.</title>
        <authorList>
            <consortium name="The Broad Institute Genomics Platform"/>
            <consortium name="The Broad Institute Genome Sequencing Center for Infectious Disease"/>
            <person name="Wu L."/>
            <person name="Ma J."/>
        </authorList>
    </citation>
    <scope>NUCLEOTIDE SEQUENCE [LARGE SCALE GENOMIC DNA]</scope>
    <source>
        <strain evidence="3">CGMCC 1.13718</strain>
    </source>
</reference>
<evidence type="ECO:0000313" key="3">
    <source>
        <dbReference type="Proteomes" id="UP001596425"/>
    </source>
</evidence>
<organism evidence="2 3">
    <name type="scientific">Microbulbifer taiwanensis</name>
    <dbReference type="NCBI Taxonomy" id="986746"/>
    <lineage>
        <taxon>Bacteria</taxon>
        <taxon>Pseudomonadati</taxon>
        <taxon>Pseudomonadota</taxon>
        <taxon>Gammaproteobacteria</taxon>
        <taxon>Cellvibrionales</taxon>
        <taxon>Microbulbiferaceae</taxon>
        <taxon>Microbulbifer</taxon>
    </lineage>
</organism>